<dbReference type="AlphaFoldDB" id="A0A1I1GUW9"/>
<dbReference type="Proteomes" id="UP000182258">
    <property type="component" value="Unassembled WGS sequence"/>
</dbReference>
<evidence type="ECO:0000313" key="2">
    <source>
        <dbReference type="Proteomes" id="UP000182258"/>
    </source>
</evidence>
<accession>A0A1I1GUW9</accession>
<proteinExistence type="predicted"/>
<organism evidence="1 2">
    <name type="scientific">Devosia psychrophila</name>
    <dbReference type="NCBI Taxonomy" id="728005"/>
    <lineage>
        <taxon>Bacteria</taxon>
        <taxon>Pseudomonadati</taxon>
        <taxon>Pseudomonadota</taxon>
        <taxon>Alphaproteobacteria</taxon>
        <taxon>Hyphomicrobiales</taxon>
        <taxon>Devosiaceae</taxon>
        <taxon>Devosia</taxon>
    </lineage>
</organism>
<reference evidence="1 2" key="1">
    <citation type="submission" date="2016-10" db="EMBL/GenBank/DDBJ databases">
        <authorList>
            <person name="de Groot N.N."/>
        </authorList>
    </citation>
    <scope>NUCLEOTIDE SEQUENCE [LARGE SCALE GENOMIC DNA]</scope>
    <source>
        <strain evidence="1 2">CGMCC 1.10210</strain>
    </source>
</reference>
<name>A0A1I1GUW9_9HYPH</name>
<gene>
    <name evidence="1" type="ORF">SAMN04488059_102318</name>
</gene>
<protein>
    <submittedName>
        <fullName evidence="1">Uncharacterized protein</fullName>
    </submittedName>
</protein>
<evidence type="ECO:0000313" key="1">
    <source>
        <dbReference type="EMBL" id="SFC15597.1"/>
    </source>
</evidence>
<sequence length="60" mass="7029">MSINREWHATHKLARDASIEERLHWHIQHSVNCGCREIPTSIKRELEARGMTLPTPRSLK</sequence>
<dbReference type="EMBL" id="FOMB01000002">
    <property type="protein sequence ID" value="SFC15597.1"/>
    <property type="molecule type" value="Genomic_DNA"/>
</dbReference>